<evidence type="ECO:0000256" key="1">
    <source>
        <dbReference type="SAM" id="MobiDB-lite"/>
    </source>
</evidence>
<proteinExistence type="predicted"/>
<organism evidence="2 3">
    <name type="scientific">Porites lobata</name>
    <dbReference type="NCBI Taxonomy" id="104759"/>
    <lineage>
        <taxon>Eukaryota</taxon>
        <taxon>Metazoa</taxon>
        <taxon>Cnidaria</taxon>
        <taxon>Anthozoa</taxon>
        <taxon>Hexacorallia</taxon>
        <taxon>Scleractinia</taxon>
        <taxon>Fungiina</taxon>
        <taxon>Poritidae</taxon>
        <taxon>Porites</taxon>
    </lineage>
</organism>
<keyword evidence="3" id="KW-1185">Reference proteome</keyword>
<feature type="region of interest" description="Disordered" evidence="1">
    <location>
        <begin position="172"/>
        <end position="200"/>
    </location>
</feature>
<feature type="region of interest" description="Disordered" evidence="1">
    <location>
        <begin position="73"/>
        <end position="98"/>
    </location>
</feature>
<comment type="caution">
    <text evidence="2">The sequence shown here is derived from an EMBL/GenBank/DDBJ whole genome shotgun (WGS) entry which is preliminary data.</text>
</comment>
<evidence type="ECO:0000313" key="2">
    <source>
        <dbReference type="EMBL" id="CAH3159637.1"/>
    </source>
</evidence>
<reference evidence="2 3" key="1">
    <citation type="submission" date="2022-05" db="EMBL/GenBank/DDBJ databases">
        <authorList>
            <consortium name="Genoscope - CEA"/>
            <person name="William W."/>
        </authorList>
    </citation>
    <scope>NUCLEOTIDE SEQUENCE [LARGE SCALE GENOMIC DNA]</scope>
</reference>
<dbReference type="EMBL" id="CALNXK010000114">
    <property type="protein sequence ID" value="CAH3159637.1"/>
    <property type="molecule type" value="Genomic_DNA"/>
</dbReference>
<sequence length="339" mass="38743">MAHSSNKTRNWNFYSTHYSPANASDTSNQTVNSDQEDIARSRRSSSEYLPYGRRRSVFPYGIVSEDDLKDTIGAETNDNSFSEKPDSRTGKWRSSPCLDSSSNSRWGTRILQTPCRGSKSADGEPSWEIKPRSRLFRERLHSCPSTPMKDFLRVEIPVLSSIMVQAQSLPLVSRPTQSHIPSRPKPSSAPKENTRRLRAESVGPVIERPKKTAIESQMQGKEREISKRVSEIKIEDGVIIIDNGKVIDLKEDKRSKKHKMKTSEAAAKSRSYRDFQEAMQKFEDAQLNLEGEVKCKAKTFETKDKEQDFFNEHVQTQFLDLLSSVKDKRKKSKGKKYRC</sequence>
<feature type="region of interest" description="Disordered" evidence="1">
    <location>
        <begin position="1"/>
        <end position="46"/>
    </location>
</feature>
<dbReference type="Proteomes" id="UP001159405">
    <property type="component" value="Unassembled WGS sequence"/>
</dbReference>
<evidence type="ECO:0000313" key="3">
    <source>
        <dbReference type="Proteomes" id="UP001159405"/>
    </source>
</evidence>
<name>A0ABN8QA12_9CNID</name>
<protein>
    <submittedName>
        <fullName evidence="2">Uncharacterized protein</fullName>
    </submittedName>
</protein>
<feature type="compositionally biased region" description="Polar residues" evidence="1">
    <location>
        <begin position="1"/>
        <end position="33"/>
    </location>
</feature>
<gene>
    <name evidence="2" type="ORF">PLOB_00003686</name>
</gene>
<accession>A0ABN8QA12</accession>